<accession>A0ABQ7FRY1</accession>
<evidence type="ECO:0000313" key="4">
    <source>
        <dbReference type="Proteomes" id="UP000815325"/>
    </source>
</evidence>
<evidence type="ECO:0000256" key="1">
    <source>
        <dbReference type="PROSITE-ProRule" id="PRU00464"/>
    </source>
</evidence>
<reference evidence="3" key="1">
    <citation type="submission" date="2017-08" db="EMBL/GenBank/DDBJ databases">
        <authorList>
            <person name="Polle J.E."/>
            <person name="Barry K."/>
            <person name="Cushman J."/>
            <person name="Schmutz J."/>
            <person name="Tran D."/>
            <person name="Hathwaick L.T."/>
            <person name="Yim W.C."/>
            <person name="Jenkins J."/>
            <person name="Mckie-Krisberg Z.M."/>
            <person name="Prochnik S."/>
            <person name="Lindquist E."/>
            <person name="Dockter R.B."/>
            <person name="Adam C."/>
            <person name="Molina H."/>
            <person name="Bunkerborg J."/>
            <person name="Jin E."/>
            <person name="Buchheim M."/>
            <person name="Magnuson J."/>
        </authorList>
    </citation>
    <scope>NUCLEOTIDE SEQUENCE</scope>
    <source>
        <strain evidence="3">CCAP 19/18</strain>
    </source>
</reference>
<dbReference type="EMBL" id="MU073553">
    <property type="protein sequence ID" value="KAF5825361.1"/>
    <property type="molecule type" value="Genomic_DNA"/>
</dbReference>
<protein>
    <submittedName>
        <fullName evidence="3">HIT-like domain-containing protein</fullName>
    </submittedName>
</protein>
<dbReference type="Gene3D" id="3.30.428.10">
    <property type="entry name" value="HIT-like"/>
    <property type="match status" value="1"/>
</dbReference>
<proteinExistence type="predicted"/>
<dbReference type="SUPFAM" id="SSF54197">
    <property type="entry name" value="HIT-like"/>
    <property type="match status" value="1"/>
</dbReference>
<feature type="non-terminal residue" evidence="3">
    <location>
        <position position="100"/>
    </location>
</feature>
<dbReference type="InterPro" id="IPR036265">
    <property type="entry name" value="HIT-like_sf"/>
</dbReference>
<comment type="caution">
    <text evidence="1">Lacks conserved residue(s) required for the propagation of feature annotation.</text>
</comment>
<gene>
    <name evidence="3" type="ORF">DUNSADRAFT_11225</name>
</gene>
<evidence type="ECO:0000259" key="2">
    <source>
        <dbReference type="PROSITE" id="PS51084"/>
    </source>
</evidence>
<dbReference type="Pfam" id="PF01230">
    <property type="entry name" value="HIT"/>
    <property type="match status" value="1"/>
</dbReference>
<dbReference type="PROSITE" id="PS51084">
    <property type="entry name" value="HIT_2"/>
    <property type="match status" value="1"/>
</dbReference>
<dbReference type="Proteomes" id="UP000815325">
    <property type="component" value="Unassembled WGS sequence"/>
</dbReference>
<evidence type="ECO:0000313" key="3">
    <source>
        <dbReference type="EMBL" id="KAF5825361.1"/>
    </source>
</evidence>
<dbReference type="PANTHER" id="PTHR23089">
    <property type="entry name" value="HISTIDINE TRIAD HIT PROTEIN"/>
    <property type="match status" value="1"/>
</dbReference>
<organism evidence="3 4">
    <name type="scientific">Dunaliella salina</name>
    <name type="common">Green alga</name>
    <name type="synonym">Protococcus salinus</name>
    <dbReference type="NCBI Taxonomy" id="3046"/>
    <lineage>
        <taxon>Eukaryota</taxon>
        <taxon>Viridiplantae</taxon>
        <taxon>Chlorophyta</taxon>
        <taxon>core chlorophytes</taxon>
        <taxon>Chlorophyceae</taxon>
        <taxon>CS clade</taxon>
        <taxon>Chlamydomonadales</taxon>
        <taxon>Dunaliellaceae</taxon>
        <taxon>Dunaliella</taxon>
    </lineage>
</organism>
<keyword evidence="4" id="KW-1185">Reference proteome</keyword>
<name>A0ABQ7FRY1_DUNSA</name>
<comment type="caution">
    <text evidence="3">The sequence shown here is derived from an EMBL/GenBank/DDBJ whole genome shotgun (WGS) entry which is preliminary data.</text>
</comment>
<feature type="non-terminal residue" evidence="3">
    <location>
        <position position="1"/>
    </location>
</feature>
<feature type="domain" description="HIT" evidence="2">
    <location>
        <begin position="13"/>
        <end position="100"/>
    </location>
</feature>
<dbReference type="InterPro" id="IPR011146">
    <property type="entry name" value="HIT-like"/>
</dbReference>
<sequence>LADLPPDEAPPTIFDKIISKQIKSAILYEDNDAMAFRDISPQAPTHFLVIPKVRNGLTRLSNATEAHKMLLGHLLFVAQHVAKQEKLEPGFRVCINDGPD</sequence>
<dbReference type="InterPro" id="IPR001310">
    <property type="entry name" value="Histidine_triad_HIT"/>
</dbReference>
<dbReference type="PRINTS" id="PR00332">
    <property type="entry name" value="HISTRIAD"/>
</dbReference>